<feature type="transmembrane region" description="Helical" evidence="1">
    <location>
        <begin position="34"/>
        <end position="54"/>
    </location>
</feature>
<evidence type="ECO:0000313" key="3">
    <source>
        <dbReference type="Proteomes" id="UP001054811"/>
    </source>
</evidence>
<sequence>MNQTLSRVLSWVLALVVGAVYGTAGTIAHAYRLGPIPVGLILAVIGIAALFVALRALTGDRWTALCGGVGALAATVVFSGSGPGGDVVVPGGDLDLLAGVNLGLAWGIAVGLAATIVVAWPDLRAASSRTDN</sequence>
<protein>
    <submittedName>
        <fullName evidence="2">DUF6113 family protein</fullName>
    </submittedName>
</protein>
<feature type="transmembrane region" description="Helical" evidence="1">
    <location>
        <begin position="61"/>
        <end position="80"/>
    </location>
</feature>
<evidence type="ECO:0000256" key="1">
    <source>
        <dbReference type="SAM" id="Phobius"/>
    </source>
</evidence>
<dbReference type="EMBL" id="CP091139">
    <property type="protein sequence ID" value="UUT35528.1"/>
    <property type="molecule type" value="Genomic_DNA"/>
</dbReference>
<keyword evidence="1" id="KW-0812">Transmembrane</keyword>
<dbReference type="Proteomes" id="UP001054811">
    <property type="component" value="Chromosome"/>
</dbReference>
<keyword evidence="1" id="KW-1133">Transmembrane helix</keyword>
<accession>A0ABY5NK50</accession>
<name>A0ABY5NK50_9MICO</name>
<evidence type="ECO:0000313" key="2">
    <source>
        <dbReference type="EMBL" id="UUT35528.1"/>
    </source>
</evidence>
<gene>
    <name evidence="2" type="ORF">L2X98_19455</name>
</gene>
<organism evidence="2 3">
    <name type="scientific">Microbacterium elymi</name>
    <dbReference type="NCBI Taxonomy" id="2909587"/>
    <lineage>
        <taxon>Bacteria</taxon>
        <taxon>Bacillati</taxon>
        <taxon>Actinomycetota</taxon>
        <taxon>Actinomycetes</taxon>
        <taxon>Micrococcales</taxon>
        <taxon>Microbacteriaceae</taxon>
        <taxon>Microbacterium</taxon>
    </lineage>
</organism>
<reference evidence="2" key="1">
    <citation type="submission" date="2022-01" db="EMBL/GenBank/DDBJ databases">
        <title>Microbacterium eymi and Microbacterium rhizovicinus sp. nov., isolated from the rhizospheric soil of Elymus tsukushiensis, a plant native to the Dokdo Islands, Republic of Korea.</title>
        <authorList>
            <person name="Hwang Y.J."/>
        </authorList>
    </citation>
    <scope>NUCLEOTIDE SEQUENCE</scope>
    <source>
        <strain evidence="2">KUDC0405</strain>
    </source>
</reference>
<keyword evidence="1" id="KW-0472">Membrane</keyword>
<feature type="transmembrane region" description="Helical" evidence="1">
    <location>
        <begin position="100"/>
        <end position="120"/>
    </location>
</feature>
<proteinExistence type="predicted"/>
<keyword evidence="3" id="KW-1185">Reference proteome</keyword>
<dbReference type="RefSeq" id="WP_259612134.1">
    <property type="nucleotide sequence ID" value="NZ_CP091139.2"/>
</dbReference>